<name>A0A3L6QPN0_PANMI</name>
<comment type="caution">
    <text evidence="2">The sequence shown here is derived from an EMBL/GenBank/DDBJ whole genome shotgun (WGS) entry which is preliminary data.</text>
</comment>
<organism evidence="2 3">
    <name type="scientific">Panicum miliaceum</name>
    <name type="common">Proso millet</name>
    <name type="synonym">Broomcorn millet</name>
    <dbReference type="NCBI Taxonomy" id="4540"/>
    <lineage>
        <taxon>Eukaryota</taxon>
        <taxon>Viridiplantae</taxon>
        <taxon>Streptophyta</taxon>
        <taxon>Embryophyta</taxon>
        <taxon>Tracheophyta</taxon>
        <taxon>Spermatophyta</taxon>
        <taxon>Magnoliopsida</taxon>
        <taxon>Liliopsida</taxon>
        <taxon>Poales</taxon>
        <taxon>Poaceae</taxon>
        <taxon>PACMAD clade</taxon>
        <taxon>Panicoideae</taxon>
        <taxon>Panicodae</taxon>
        <taxon>Paniceae</taxon>
        <taxon>Panicinae</taxon>
        <taxon>Panicum</taxon>
        <taxon>Panicum sect. Panicum</taxon>
    </lineage>
</organism>
<reference evidence="3" key="1">
    <citation type="journal article" date="2019" name="Nat. Commun.">
        <title>The genome of broomcorn millet.</title>
        <authorList>
            <person name="Zou C."/>
            <person name="Miki D."/>
            <person name="Li D."/>
            <person name="Tang Q."/>
            <person name="Xiao L."/>
            <person name="Rajput S."/>
            <person name="Deng P."/>
            <person name="Jia W."/>
            <person name="Huang R."/>
            <person name="Zhang M."/>
            <person name="Sun Y."/>
            <person name="Hu J."/>
            <person name="Fu X."/>
            <person name="Schnable P.S."/>
            <person name="Li F."/>
            <person name="Zhang H."/>
            <person name="Feng B."/>
            <person name="Zhu X."/>
            <person name="Liu R."/>
            <person name="Schnable J.C."/>
            <person name="Zhu J.-K."/>
            <person name="Zhang H."/>
        </authorList>
    </citation>
    <scope>NUCLEOTIDE SEQUENCE [LARGE SCALE GENOMIC DNA]</scope>
</reference>
<proteinExistence type="predicted"/>
<accession>A0A3L6QPN0</accession>
<feature type="domain" description="DUF4283" evidence="1">
    <location>
        <begin position="26"/>
        <end position="96"/>
    </location>
</feature>
<dbReference type="Pfam" id="PF14111">
    <property type="entry name" value="DUF4283"/>
    <property type="match status" value="1"/>
</dbReference>
<sequence length="105" mass="11823">MLERMQLSAAEKKGIKIGEGGKVMAEKLVNAEGLAQALGRMWCPIKGIKCKDLSDNRFLFTFLQLAGKRRALEDGPWMFGKDMVVLVDFDENKTPEEVEFAYIPI</sequence>
<dbReference type="InterPro" id="IPR025558">
    <property type="entry name" value="DUF4283"/>
</dbReference>
<dbReference type="STRING" id="4540.A0A3L6QPN0"/>
<dbReference type="Proteomes" id="UP000275267">
    <property type="component" value="Unassembled WGS sequence"/>
</dbReference>
<gene>
    <name evidence="2" type="ORF">C2845_PM04G11770</name>
</gene>
<evidence type="ECO:0000313" key="3">
    <source>
        <dbReference type="Proteomes" id="UP000275267"/>
    </source>
</evidence>
<dbReference type="OrthoDB" id="685486at2759"/>
<protein>
    <recommendedName>
        <fullName evidence="1">DUF4283 domain-containing protein</fullName>
    </recommendedName>
</protein>
<dbReference type="AlphaFoldDB" id="A0A3L6QPN0"/>
<evidence type="ECO:0000313" key="2">
    <source>
        <dbReference type="EMBL" id="RLM84675.1"/>
    </source>
</evidence>
<dbReference type="EMBL" id="PQIB02000011">
    <property type="protein sequence ID" value="RLM84675.1"/>
    <property type="molecule type" value="Genomic_DNA"/>
</dbReference>
<keyword evidence="3" id="KW-1185">Reference proteome</keyword>
<evidence type="ECO:0000259" key="1">
    <source>
        <dbReference type="Pfam" id="PF14111"/>
    </source>
</evidence>